<protein>
    <submittedName>
        <fullName evidence="1">Uncharacterized protein</fullName>
    </submittedName>
</protein>
<reference evidence="1" key="2">
    <citation type="journal article" date="2015" name="Data Brief">
        <title>Shoot transcriptome of the giant reed, Arundo donax.</title>
        <authorList>
            <person name="Barrero R.A."/>
            <person name="Guerrero F.D."/>
            <person name="Moolhuijzen P."/>
            <person name="Goolsby J.A."/>
            <person name="Tidwell J."/>
            <person name="Bellgard S.E."/>
            <person name="Bellgard M.I."/>
        </authorList>
    </citation>
    <scope>NUCLEOTIDE SEQUENCE</scope>
    <source>
        <tissue evidence="1">Shoot tissue taken approximately 20 cm above the soil surface</tissue>
    </source>
</reference>
<organism evidence="1">
    <name type="scientific">Arundo donax</name>
    <name type="common">Giant reed</name>
    <name type="synonym">Donax arundinaceus</name>
    <dbReference type="NCBI Taxonomy" id="35708"/>
    <lineage>
        <taxon>Eukaryota</taxon>
        <taxon>Viridiplantae</taxon>
        <taxon>Streptophyta</taxon>
        <taxon>Embryophyta</taxon>
        <taxon>Tracheophyta</taxon>
        <taxon>Spermatophyta</taxon>
        <taxon>Magnoliopsida</taxon>
        <taxon>Liliopsida</taxon>
        <taxon>Poales</taxon>
        <taxon>Poaceae</taxon>
        <taxon>PACMAD clade</taxon>
        <taxon>Arundinoideae</taxon>
        <taxon>Arundineae</taxon>
        <taxon>Arundo</taxon>
    </lineage>
</organism>
<dbReference type="AlphaFoldDB" id="A0A0A9HKT3"/>
<accession>A0A0A9HKT3</accession>
<dbReference type="EMBL" id="GBRH01162430">
    <property type="protein sequence ID" value="JAE35466.1"/>
    <property type="molecule type" value="Transcribed_RNA"/>
</dbReference>
<reference evidence="1" key="1">
    <citation type="submission" date="2014-09" db="EMBL/GenBank/DDBJ databases">
        <authorList>
            <person name="Magalhaes I.L.F."/>
            <person name="Oliveira U."/>
            <person name="Santos F.R."/>
            <person name="Vidigal T.H.D.A."/>
            <person name="Brescovit A.D."/>
            <person name="Santos A.J."/>
        </authorList>
    </citation>
    <scope>NUCLEOTIDE SEQUENCE</scope>
    <source>
        <tissue evidence="1">Shoot tissue taken approximately 20 cm above the soil surface</tissue>
    </source>
</reference>
<name>A0A0A9HKT3_ARUDO</name>
<proteinExistence type="predicted"/>
<sequence>MQEIHKDVYIHMADMNILGTARLNIECPKCELSTIFIWLDDTIEARKLTSVMLLRK</sequence>
<evidence type="ECO:0000313" key="1">
    <source>
        <dbReference type="EMBL" id="JAE35466.1"/>
    </source>
</evidence>